<evidence type="ECO:0000256" key="1">
    <source>
        <dbReference type="SAM" id="MobiDB-lite"/>
    </source>
</evidence>
<sequence length="80" mass="8645">MFDSVLRKSCLTGRLGQRLERMNYCITDSFGVALARKKSNPDTANSTAKMELKTNTPITPALPQEALAGQIKSATTGTNI</sequence>
<dbReference type="EMBL" id="MFKT01000024">
    <property type="protein sequence ID" value="OGG52676.1"/>
    <property type="molecule type" value="Genomic_DNA"/>
</dbReference>
<protein>
    <submittedName>
        <fullName evidence="2">Uncharacterized protein</fullName>
    </submittedName>
</protein>
<feature type="region of interest" description="Disordered" evidence="1">
    <location>
        <begin position="39"/>
        <end position="60"/>
    </location>
</feature>
<dbReference type="AlphaFoldDB" id="A0A1F6CU30"/>
<proteinExistence type="predicted"/>
<reference evidence="2 3" key="1">
    <citation type="journal article" date="2016" name="Nat. Commun.">
        <title>Thousands of microbial genomes shed light on interconnected biogeochemical processes in an aquifer system.</title>
        <authorList>
            <person name="Anantharaman K."/>
            <person name="Brown C.T."/>
            <person name="Hug L.A."/>
            <person name="Sharon I."/>
            <person name="Castelle C.J."/>
            <person name="Probst A.J."/>
            <person name="Thomas B.C."/>
            <person name="Singh A."/>
            <person name="Wilkins M.J."/>
            <person name="Karaoz U."/>
            <person name="Brodie E.L."/>
            <person name="Williams K.H."/>
            <person name="Hubbard S.S."/>
            <person name="Banfield J.F."/>
        </authorList>
    </citation>
    <scope>NUCLEOTIDE SEQUENCE [LARGE SCALE GENOMIC DNA]</scope>
</reference>
<feature type="compositionally biased region" description="Polar residues" evidence="1">
    <location>
        <begin position="41"/>
        <end position="58"/>
    </location>
</feature>
<organism evidence="2 3">
    <name type="scientific">Candidatus Kaiserbacteria bacterium RIFCSPHIGHO2_01_FULL_53_29</name>
    <dbReference type="NCBI Taxonomy" id="1798480"/>
    <lineage>
        <taxon>Bacteria</taxon>
        <taxon>Candidatus Kaiseribacteriota</taxon>
    </lineage>
</organism>
<evidence type="ECO:0000313" key="3">
    <source>
        <dbReference type="Proteomes" id="UP000176863"/>
    </source>
</evidence>
<gene>
    <name evidence="2" type="ORF">A2851_00515</name>
</gene>
<accession>A0A1F6CU30</accession>
<name>A0A1F6CU30_9BACT</name>
<comment type="caution">
    <text evidence="2">The sequence shown here is derived from an EMBL/GenBank/DDBJ whole genome shotgun (WGS) entry which is preliminary data.</text>
</comment>
<evidence type="ECO:0000313" key="2">
    <source>
        <dbReference type="EMBL" id="OGG52676.1"/>
    </source>
</evidence>
<dbReference type="Proteomes" id="UP000176863">
    <property type="component" value="Unassembled WGS sequence"/>
</dbReference>